<dbReference type="EMBL" id="AZEF01000027">
    <property type="protein sequence ID" value="KRL01422.1"/>
    <property type="molecule type" value="Genomic_DNA"/>
</dbReference>
<dbReference type="InterPro" id="IPR036138">
    <property type="entry name" value="PBP_dimer_sf"/>
</dbReference>
<dbReference type="Pfam" id="PF03717">
    <property type="entry name" value="PBP_dimer"/>
    <property type="match status" value="1"/>
</dbReference>
<comment type="function">
    <text evidence="14">A transpeptidase that forms peptide cross-links between adjacent glycan strands in cell wall peptidoglycan (PG). Part of the divisome machinery that synthesizes the septal cross wall. Beta-lactams inactivate the PBPs by acylating an essential serine residue in the active site of these proteins.</text>
</comment>
<evidence type="ECO:0000313" key="18">
    <source>
        <dbReference type="Proteomes" id="UP000051621"/>
    </source>
</evidence>
<evidence type="ECO:0000313" key="17">
    <source>
        <dbReference type="EMBL" id="KRL01422.1"/>
    </source>
</evidence>
<dbReference type="GO" id="GO:0009252">
    <property type="term" value="P:peptidoglycan biosynthetic process"/>
    <property type="evidence" value="ECO:0007669"/>
    <property type="project" value="UniProtKB-KW"/>
</dbReference>
<dbReference type="GO" id="GO:0008658">
    <property type="term" value="F:penicillin binding"/>
    <property type="evidence" value="ECO:0007669"/>
    <property type="project" value="InterPro"/>
</dbReference>
<accession>A0A0R1M0J8</accession>
<dbReference type="GO" id="GO:0071555">
    <property type="term" value="P:cell wall organization"/>
    <property type="evidence" value="ECO:0007669"/>
    <property type="project" value="UniProtKB-KW"/>
</dbReference>
<comment type="subcellular location">
    <subcellularLocation>
        <location evidence="1">Cell membrane</location>
        <topology evidence="1">Single-pass membrane protein</topology>
    </subcellularLocation>
</comment>
<dbReference type="SUPFAM" id="SSF56601">
    <property type="entry name" value="beta-lactamase/transpeptidase-like"/>
    <property type="match status" value="1"/>
</dbReference>
<reference evidence="17 18" key="1">
    <citation type="journal article" date="2015" name="Genome Announc.">
        <title>Expanding the biotechnology potential of lactobacilli through comparative genomics of 213 strains and associated genera.</title>
        <authorList>
            <person name="Sun Z."/>
            <person name="Harris H.M."/>
            <person name="McCann A."/>
            <person name="Guo C."/>
            <person name="Argimon S."/>
            <person name="Zhang W."/>
            <person name="Yang X."/>
            <person name="Jeffery I.B."/>
            <person name="Cooney J.C."/>
            <person name="Kagawa T.F."/>
            <person name="Liu W."/>
            <person name="Song Y."/>
            <person name="Salvetti E."/>
            <person name="Wrobel A."/>
            <person name="Rasinkangas P."/>
            <person name="Parkhill J."/>
            <person name="Rea M.C."/>
            <person name="O'Sullivan O."/>
            <person name="Ritari J."/>
            <person name="Douillard F.P."/>
            <person name="Paul Ross R."/>
            <person name="Yang R."/>
            <person name="Briner A.E."/>
            <person name="Felis G.E."/>
            <person name="de Vos W.M."/>
            <person name="Barrangou R."/>
            <person name="Klaenhammer T.R."/>
            <person name="Caufield P.W."/>
            <person name="Cui Y."/>
            <person name="Zhang H."/>
            <person name="O'Toole P.W."/>
        </authorList>
    </citation>
    <scope>NUCLEOTIDE SEQUENCE [LARGE SCALE GENOMIC DNA]</scope>
    <source>
        <strain evidence="17 18">DSM 19910</strain>
    </source>
</reference>
<dbReference type="InterPro" id="IPR050515">
    <property type="entry name" value="Beta-lactam/transpept"/>
</dbReference>
<dbReference type="Proteomes" id="UP000051621">
    <property type="component" value="Unassembled WGS sequence"/>
</dbReference>
<keyword evidence="12" id="KW-0131">Cell cycle</keyword>
<dbReference type="SUPFAM" id="SSF56519">
    <property type="entry name" value="Penicillin binding protein dimerisation domain"/>
    <property type="match status" value="1"/>
</dbReference>
<gene>
    <name evidence="17" type="ORF">FC81_GL001567</name>
</gene>
<evidence type="ECO:0000256" key="3">
    <source>
        <dbReference type="ARBA" id="ARBA00022475"/>
    </source>
</evidence>
<dbReference type="OrthoDB" id="9804124at2"/>
<dbReference type="InterPro" id="IPR005543">
    <property type="entry name" value="PASTA_dom"/>
</dbReference>
<keyword evidence="18" id="KW-1185">Reference proteome</keyword>
<dbReference type="Gene3D" id="2.20.70.70">
    <property type="match status" value="1"/>
</dbReference>
<keyword evidence="5 15" id="KW-0812">Transmembrane</keyword>
<name>A0A0R1M0J8_9LACO</name>
<evidence type="ECO:0000256" key="14">
    <source>
        <dbReference type="ARBA" id="ARBA00055980"/>
    </source>
</evidence>
<dbReference type="RefSeq" id="WP_057744989.1">
    <property type="nucleotide sequence ID" value="NZ_AZEF01000027.1"/>
</dbReference>
<protein>
    <submittedName>
        <fullName evidence="17">Penicillin binding protein 2B</fullName>
    </submittedName>
</protein>
<feature type="domain" description="PASTA" evidence="16">
    <location>
        <begin position="658"/>
        <end position="716"/>
    </location>
</feature>
<evidence type="ECO:0000256" key="9">
    <source>
        <dbReference type="ARBA" id="ARBA00022989"/>
    </source>
</evidence>
<keyword evidence="6" id="KW-0677">Repeat</keyword>
<dbReference type="CDD" id="cd06576">
    <property type="entry name" value="PASTA_Pbp2x-like_1"/>
    <property type="match status" value="1"/>
</dbReference>
<dbReference type="PANTHER" id="PTHR30627">
    <property type="entry name" value="PEPTIDOGLYCAN D,D-TRANSPEPTIDASE"/>
    <property type="match status" value="1"/>
</dbReference>
<evidence type="ECO:0000256" key="11">
    <source>
        <dbReference type="ARBA" id="ARBA00023251"/>
    </source>
</evidence>
<dbReference type="GO" id="GO:0051301">
    <property type="term" value="P:cell division"/>
    <property type="evidence" value="ECO:0007669"/>
    <property type="project" value="UniProtKB-KW"/>
</dbReference>
<dbReference type="PANTHER" id="PTHR30627:SF26">
    <property type="entry name" value="PENICILLIN-BINDING PROTEIN 2B"/>
    <property type="match status" value="1"/>
</dbReference>
<evidence type="ECO:0000256" key="13">
    <source>
        <dbReference type="ARBA" id="ARBA00023316"/>
    </source>
</evidence>
<keyword evidence="10 15" id="KW-0472">Membrane</keyword>
<keyword evidence="4" id="KW-0132">Cell division</keyword>
<keyword evidence="3" id="KW-1003">Cell membrane</keyword>
<dbReference type="PATRIC" id="fig|1423731.3.peg.1608"/>
<keyword evidence="8" id="KW-0573">Peptidoglycan synthesis</keyword>
<dbReference type="PROSITE" id="PS51178">
    <property type="entry name" value="PASTA"/>
    <property type="match status" value="1"/>
</dbReference>
<keyword evidence="11" id="KW-0046">Antibiotic resistance</keyword>
<feature type="transmembrane region" description="Helical" evidence="15">
    <location>
        <begin position="21"/>
        <end position="42"/>
    </location>
</feature>
<evidence type="ECO:0000256" key="8">
    <source>
        <dbReference type="ARBA" id="ARBA00022984"/>
    </source>
</evidence>
<evidence type="ECO:0000256" key="6">
    <source>
        <dbReference type="ARBA" id="ARBA00022737"/>
    </source>
</evidence>
<dbReference type="InterPro" id="IPR001460">
    <property type="entry name" value="PCN-bd_Tpept"/>
</dbReference>
<dbReference type="InterPro" id="IPR005311">
    <property type="entry name" value="PBP_dimer"/>
</dbReference>
<dbReference type="Gene3D" id="3.90.1310.10">
    <property type="entry name" value="Penicillin-binding protein 2a (Domain 2)"/>
    <property type="match status" value="1"/>
</dbReference>
<dbReference type="SMART" id="SM00740">
    <property type="entry name" value="PASTA"/>
    <property type="match status" value="2"/>
</dbReference>
<evidence type="ECO:0000256" key="4">
    <source>
        <dbReference type="ARBA" id="ARBA00022618"/>
    </source>
</evidence>
<keyword evidence="7" id="KW-0133">Cell shape</keyword>
<evidence type="ECO:0000256" key="12">
    <source>
        <dbReference type="ARBA" id="ARBA00023306"/>
    </source>
</evidence>
<keyword evidence="13" id="KW-0961">Cell wall biogenesis/degradation</keyword>
<evidence type="ECO:0000256" key="2">
    <source>
        <dbReference type="ARBA" id="ARBA00007171"/>
    </source>
</evidence>
<keyword evidence="9 15" id="KW-1133">Transmembrane helix</keyword>
<evidence type="ECO:0000256" key="7">
    <source>
        <dbReference type="ARBA" id="ARBA00022960"/>
    </source>
</evidence>
<evidence type="ECO:0000256" key="5">
    <source>
        <dbReference type="ARBA" id="ARBA00022692"/>
    </source>
</evidence>
<dbReference type="Gene3D" id="3.30.70.2110">
    <property type="match status" value="1"/>
</dbReference>
<dbReference type="CDD" id="cd06575">
    <property type="entry name" value="PASTA_Pbp2x-like_2"/>
    <property type="match status" value="1"/>
</dbReference>
<dbReference type="STRING" id="1423731.FC81_GL001567"/>
<evidence type="ECO:0000256" key="1">
    <source>
        <dbReference type="ARBA" id="ARBA00004162"/>
    </source>
</evidence>
<evidence type="ECO:0000256" key="15">
    <source>
        <dbReference type="SAM" id="Phobius"/>
    </source>
</evidence>
<sequence length="716" mass="78489">MSLKNKRQVNKHKSQYSRKHFGIGVFFIVGLIFVVFIGRFFYIGLYKKIDGVNLPQRVMQLYATKMEVKAQRGTIYDADNQPIAEDTSTYSVYIILSKKAVAFGKREYLADKDKDKAARVLSQNLPVSYDRVRKILNPVDKDTYQVEMSSAGKNISLETKKKIAAAGITGVNFKESQARLYPNGVFASHIIGLAENQAEKMVGVMGLEKTFNKDLTGINGIRSFEKDIHGTPIPGKKIKTRKAENGDNVYTTIDSRLQTYLETLMTQAQDKYHTASSNAILMNAHTGEIIAASQRPTFNAQTKEGINQVWRNTLAEDSYEPGSTMKVLTTAAAINSGAYNANSTFKSGTYKIDGKTIDDWDTNGWGYITYRDAFIRSSNVGMAHLEQTMGSKVWLKYIKRFGLLQKTGSVIPNEASGSIEYKYPIDRANTAYGQGITVTGLQMMQAFSAIANNGKMVKPQFVKKVVDPNNNETILQNKTKVVGHPIKKETANKVLGLMQDVVYNENGTGSAYKIDGYRIGVKTGTAQIGNSAGTGYLTGDTNYIFSVVGMAPATNPKYILYLTMKQPTTLGTGTSSQMLAFIFNPLMRRALEEDKETSSSSTQAKVADVVGKSTVEAKLKLSEAGFFVTTIGNGTKVTAQSATKNSILLSGERIIILTNGQKRMPDTSGWSRSDVLKLASLLGIKFNITGTGYVVSQSVATNKSLDGIGSINIQLK</sequence>
<dbReference type="SUPFAM" id="SSF54184">
    <property type="entry name" value="Penicillin-binding protein 2x (pbp-2x), c-terminal domain"/>
    <property type="match status" value="2"/>
</dbReference>
<dbReference type="Pfam" id="PF03793">
    <property type="entry name" value="PASTA"/>
    <property type="match status" value="2"/>
</dbReference>
<evidence type="ECO:0000256" key="10">
    <source>
        <dbReference type="ARBA" id="ARBA00023136"/>
    </source>
</evidence>
<dbReference type="GO" id="GO:0008360">
    <property type="term" value="P:regulation of cell shape"/>
    <property type="evidence" value="ECO:0007669"/>
    <property type="project" value="UniProtKB-KW"/>
</dbReference>
<comment type="similarity">
    <text evidence="2">Belongs to the transpeptidase family.</text>
</comment>
<dbReference type="GO" id="GO:0046677">
    <property type="term" value="P:response to antibiotic"/>
    <property type="evidence" value="ECO:0007669"/>
    <property type="project" value="UniProtKB-KW"/>
</dbReference>
<dbReference type="GO" id="GO:0005886">
    <property type="term" value="C:plasma membrane"/>
    <property type="evidence" value="ECO:0007669"/>
    <property type="project" value="UniProtKB-SubCell"/>
</dbReference>
<proteinExistence type="inferred from homology"/>
<comment type="caution">
    <text evidence="17">The sequence shown here is derived from an EMBL/GenBank/DDBJ whole genome shotgun (WGS) entry which is preliminary data.</text>
</comment>
<organism evidence="17 18">
    <name type="scientific">Liquorilactobacillus capillatus DSM 19910</name>
    <dbReference type="NCBI Taxonomy" id="1423731"/>
    <lineage>
        <taxon>Bacteria</taxon>
        <taxon>Bacillati</taxon>
        <taxon>Bacillota</taxon>
        <taxon>Bacilli</taxon>
        <taxon>Lactobacillales</taxon>
        <taxon>Lactobacillaceae</taxon>
        <taxon>Liquorilactobacillus</taxon>
    </lineage>
</organism>
<evidence type="ECO:0000259" key="16">
    <source>
        <dbReference type="PROSITE" id="PS51178"/>
    </source>
</evidence>
<dbReference type="Gene3D" id="3.40.710.10">
    <property type="entry name" value="DD-peptidase/beta-lactamase superfamily"/>
    <property type="match status" value="1"/>
</dbReference>
<dbReference type="AlphaFoldDB" id="A0A0R1M0J8"/>
<dbReference type="InterPro" id="IPR012338">
    <property type="entry name" value="Beta-lactam/transpept-like"/>
</dbReference>
<dbReference type="Pfam" id="PF00905">
    <property type="entry name" value="Transpeptidase"/>
    <property type="match status" value="1"/>
</dbReference>
<dbReference type="FunFam" id="3.40.710.10:FF:000095">
    <property type="entry name" value="Penicillin-binding protein 2x"/>
    <property type="match status" value="1"/>
</dbReference>